<feature type="compositionally biased region" description="Low complexity" evidence="6">
    <location>
        <begin position="113"/>
        <end position="126"/>
    </location>
</feature>
<name>A0A4Y4E242_CELCE</name>
<proteinExistence type="predicted"/>
<dbReference type="Proteomes" id="UP000316659">
    <property type="component" value="Unassembled WGS sequence"/>
</dbReference>
<dbReference type="GO" id="GO:0005886">
    <property type="term" value="C:plasma membrane"/>
    <property type="evidence" value="ECO:0007669"/>
    <property type="project" value="UniProtKB-SubCell"/>
</dbReference>
<dbReference type="RefSeq" id="WP_141389583.1">
    <property type="nucleotide sequence ID" value="NZ_BJNZ01000011.1"/>
</dbReference>
<keyword evidence="2" id="KW-1003">Cell membrane</keyword>
<sequence>MLRVLLPLIAVGLAVYALVDLASSDEEERGGIPKGLWIVLIILLPFLGPIAWILVKRSASRSGSRYAGGRPSSGSSSGGTRRRRNAPVAPDDDPEFLWRLEQQQRRQARDEAPSPATEDAPPTAADSTEDARTEDEGDARRPGASNGSDDGDDTAR</sequence>
<organism evidence="9 10">
    <name type="scientific">Cellulosimicrobium cellulans</name>
    <name type="common">Arthrobacter luteus</name>
    <dbReference type="NCBI Taxonomy" id="1710"/>
    <lineage>
        <taxon>Bacteria</taxon>
        <taxon>Bacillati</taxon>
        <taxon>Actinomycetota</taxon>
        <taxon>Actinomycetes</taxon>
        <taxon>Micrococcales</taxon>
        <taxon>Promicromonosporaceae</taxon>
        <taxon>Cellulosimicrobium</taxon>
    </lineage>
</organism>
<evidence type="ECO:0000256" key="4">
    <source>
        <dbReference type="ARBA" id="ARBA00022989"/>
    </source>
</evidence>
<evidence type="ECO:0000256" key="2">
    <source>
        <dbReference type="ARBA" id="ARBA00022475"/>
    </source>
</evidence>
<evidence type="ECO:0000313" key="9">
    <source>
        <dbReference type="EMBL" id="GED10094.1"/>
    </source>
</evidence>
<protein>
    <recommendedName>
        <fullName evidence="8">Cardiolipin synthase N-terminal domain-containing protein</fullName>
    </recommendedName>
</protein>
<reference evidence="9 10" key="1">
    <citation type="submission" date="2019-06" db="EMBL/GenBank/DDBJ databases">
        <title>Whole genome shotgun sequence of Cellulosimicrobium cellulans NBRC 15516.</title>
        <authorList>
            <person name="Hosoyama A."/>
            <person name="Uohara A."/>
            <person name="Ohji S."/>
            <person name="Ichikawa N."/>
        </authorList>
    </citation>
    <scope>NUCLEOTIDE SEQUENCE [LARGE SCALE GENOMIC DNA]</scope>
    <source>
        <strain evidence="9 10">NBRC 15516</strain>
    </source>
</reference>
<feature type="region of interest" description="Disordered" evidence="6">
    <location>
        <begin position="60"/>
        <end position="156"/>
    </location>
</feature>
<keyword evidence="4 7" id="KW-1133">Transmembrane helix</keyword>
<feature type="transmembrane region" description="Helical" evidence="7">
    <location>
        <begin position="34"/>
        <end position="55"/>
    </location>
</feature>
<keyword evidence="3 7" id="KW-0812">Transmembrane</keyword>
<gene>
    <name evidence="9" type="ORF">CCE02nite_20930</name>
</gene>
<dbReference type="AlphaFoldDB" id="A0A4Y4E242"/>
<feature type="domain" description="Cardiolipin synthase N-terminal" evidence="8">
    <location>
        <begin position="13"/>
        <end position="57"/>
    </location>
</feature>
<evidence type="ECO:0000256" key="7">
    <source>
        <dbReference type="SAM" id="Phobius"/>
    </source>
</evidence>
<dbReference type="Pfam" id="PF13396">
    <property type="entry name" value="PLDc_N"/>
    <property type="match status" value="1"/>
</dbReference>
<keyword evidence="5 7" id="KW-0472">Membrane</keyword>
<comment type="subcellular location">
    <subcellularLocation>
        <location evidence="1">Cell membrane</location>
        <topology evidence="1">Multi-pass membrane protein</topology>
    </subcellularLocation>
</comment>
<comment type="caution">
    <text evidence="9">The sequence shown here is derived from an EMBL/GenBank/DDBJ whole genome shotgun (WGS) entry which is preliminary data.</text>
</comment>
<evidence type="ECO:0000259" key="8">
    <source>
        <dbReference type="Pfam" id="PF13396"/>
    </source>
</evidence>
<evidence type="ECO:0000256" key="1">
    <source>
        <dbReference type="ARBA" id="ARBA00004651"/>
    </source>
</evidence>
<feature type="compositionally biased region" description="Low complexity" evidence="6">
    <location>
        <begin position="60"/>
        <end position="79"/>
    </location>
</feature>
<evidence type="ECO:0000256" key="3">
    <source>
        <dbReference type="ARBA" id="ARBA00022692"/>
    </source>
</evidence>
<feature type="compositionally biased region" description="Basic and acidic residues" evidence="6">
    <location>
        <begin position="96"/>
        <end position="112"/>
    </location>
</feature>
<evidence type="ECO:0000256" key="6">
    <source>
        <dbReference type="SAM" id="MobiDB-lite"/>
    </source>
</evidence>
<accession>A0A4Y4E242</accession>
<dbReference type="EMBL" id="BJNZ01000011">
    <property type="protein sequence ID" value="GED10094.1"/>
    <property type="molecule type" value="Genomic_DNA"/>
</dbReference>
<dbReference type="InterPro" id="IPR027379">
    <property type="entry name" value="CLS_N"/>
</dbReference>
<evidence type="ECO:0000256" key="5">
    <source>
        <dbReference type="ARBA" id="ARBA00023136"/>
    </source>
</evidence>
<evidence type="ECO:0000313" key="10">
    <source>
        <dbReference type="Proteomes" id="UP000316659"/>
    </source>
</evidence>